<dbReference type="AlphaFoldDB" id="A0A4C1ZMR5"/>
<dbReference type="InterPro" id="IPR039537">
    <property type="entry name" value="Retrotran_Ty1/copia-like"/>
</dbReference>
<dbReference type="GO" id="GO:0008233">
    <property type="term" value="F:peptidase activity"/>
    <property type="evidence" value="ECO:0007669"/>
    <property type="project" value="UniProtKB-KW"/>
</dbReference>
<organism evidence="16 17">
    <name type="scientific">Eumeta variegata</name>
    <name type="common">Bagworm moth</name>
    <name type="synonym">Eumeta japonica</name>
    <dbReference type="NCBI Taxonomy" id="151549"/>
    <lineage>
        <taxon>Eukaryota</taxon>
        <taxon>Metazoa</taxon>
        <taxon>Ecdysozoa</taxon>
        <taxon>Arthropoda</taxon>
        <taxon>Hexapoda</taxon>
        <taxon>Insecta</taxon>
        <taxon>Pterygota</taxon>
        <taxon>Neoptera</taxon>
        <taxon>Endopterygota</taxon>
        <taxon>Lepidoptera</taxon>
        <taxon>Glossata</taxon>
        <taxon>Ditrysia</taxon>
        <taxon>Tineoidea</taxon>
        <taxon>Psychidae</taxon>
        <taxon>Oiketicinae</taxon>
        <taxon>Eumeta</taxon>
    </lineage>
</organism>
<dbReference type="GO" id="GO:0004519">
    <property type="term" value="F:endonuclease activity"/>
    <property type="evidence" value="ECO:0007669"/>
    <property type="project" value="UniProtKB-KW"/>
</dbReference>
<feature type="domain" description="GAG-pre-integrase" evidence="14">
    <location>
        <begin position="253"/>
        <end position="319"/>
    </location>
</feature>
<keyword evidence="12" id="KW-0808">Transferase</keyword>
<dbReference type="Proteomes" id="UP000299102">
    <property type="component" value="Unassembled WGS sequence"/>
</dbReference>
<evidence type="ECO:0000256" key="7">
    <source>
        <dbReference type="ARBA" id="ARBA00022801"/>
    </source>
</evidence>
<keyword evidence="9" id="KW-0460">Magnesium</keyword>
<keyword evidence="6" id="KW-0255">Endonuclease</keyword>
<evidence type="ECO:0000259" key="15">
    <source>
        <dbReference type="Pfam" id="PF22936"/>
    </source>
</evidence>
<keyword evidence="4" id="KW-0479">Metal-binding</keyword>
<dbReference type="Pfam" id="PF13976">
    <property type="entry name" value="gag_pre-integrs"/>
    <property type="match status" value="1"/>
</dbReference>
<feature type="domain" description="Retrovirus-related Pol polyprotein from transposon TNT 1-94-like beta-barrel" evidence="15">
    <location>
        <begin position="142"/>
        <end position="225"/>
    </location>
</feature>
<dbReference type="InterPro" id="IPR025724">
    <property type="entry name" value="GAG-pre-integrase_dom"/>
</dbReference>
<keyword evidence="17" id="KW-1185">Reference proteome</keyword>
<dbReference type="GO" id="GO:0005524">
    <property type="term" value="F:ATP binding"/>
    <property type="evidence" value="ECO:0007669"/>
    <property type="project" value="UniProtKB-KW"/>
</dbReference>
<dbReference type="GO" id="GO:0003887">
    <property type="term" value="F:DNA-directed DNA polymerase activity"/>
    <property type="evidence" value="ECO:0007669"/>
    <property type="project" value="UniProtKB-KW"/>
</dbReference>
<evidence type="ECO:0000256" key="3">
    <source>
        <dbReference type="ARBA" id="ARBA00022722"/>
    </source>
</evidence>
<keyword evidence="7" id="KW-0378">Hydrolase</keyword>
<evidence type="ECO:0000256" key="8">
    <source>
        <dbReference type="ARBA" id="ARBA00022840"/>
    </source>
</evidence>
<evidence type="ECO:0000313" key="17">
    <source>
        <dbReference type="Proteomes" id="UP000299102"/>
    </source>
</evidence>
<keyword evidence="3" id="KW-0540">Nuclease</keyword>
<evidence type="ECO:0000256" key="6">
    <source>
        <dbReference type="ARBA" id="ARBA00022759"/>
    </source>
</evidence>
<evidence type="ECO:0000256" key="1">
    <source>
        <dbReference type="ARBA" id="ARBA00002180"/>
    </source>
</evidence>
<name>A0A4C1ZMR5_EUMVA</name>
<evidence type="ECO:0000259" key="14">
    <source>
        <dbReference type="Pfam" id="PF13976"/>
    </source>
</evidence>
<dbReference type="PANTHER" id="PTHR42648">
    <property type="entry name" value="TRANSPOSASE, PUTATIVE-RELATED"/>
    <property type="match status" value="1"/>
</dbReference>
<dbReference type="InterPro" id="IPR054722">
    <property type="entry name" value="PolX-like_BBD"/>
</dbReference>
<comment type="function">
    <text evidence="1">The aspartyl protease (PR) mediates the proteolytic cleavages of the Gag and Gag-Pol polyproteins after assembly of the VLP.</text>
</comment>
<keyword evidence="5" id="KW-0547">Nucleotide-binding</keyword>
<keyword evidence="12" id="KW-0239">DNA-directed DNA polymerase</keyword>
<evidence type="ECO:0000256" key="2">
    <source>
        <dbReference type="ARBA" id="ARBA00022670"/>
    </source>
</evidence>
<keyword evidence="8" id="KW-0067">ATP-binding</keyword>
<accession>A0A4C1ZMR5</accession>
<evidence type="ECO:0000256" key="10">
    <source>
        <dbReference type="ARBA" id="ARBA00022908"/>
    </source>
</evidence>
<gene>
    <name evidence="16" type="primary">GIP</name>
    <name evidence="16" type="ORF">EVAR_25102_1</name>
</gene>
<dbReference type="OrthoDB" id="413361at2759"/>
<dbReference type="GO" id="GO:0006310">
    <property type="term" value="P:DNA recombination"/>
    <property type="evidence" value="ECO:0007669"/>
    <property type="project" value="UniProtKB-KW"/>
</dbReference>
<keyword evidence="12" id="KW-0548">Nucleotidyltransferase</keyword>
<dbReference type="GO" id="GO:0015074">
    <property type="term" value="P:DNA integration"/>
    <property type="evidence" value="ECO:0007669"/>
    <property type="project" value="UniProtKB-KW"/>
</dbReference>
<dbReference type="STRING" id="151549.A0A4C1ZMR5"/>
<evidence type="ECO:0000256" key="9">
    <source>
        <dbReference type="ARBA" id="ARBA00022842"/>
    </source>
</evidence>
<reference evidence="16 17" key="1">
    <citation type="journal article" date="2019" name="Commun. Biol.">
        <title>The bagworm genome reveals a unique fibroin gene that provides high tensile strength.</title>
        <authorList>
            <person name="Kono N."/>
            <person name="Nakamura H."/>
            <person name="Ohtoshi R."/>
            <person name="Tomita M."/>
            <person name="Numata K."/>
            <person name="Arakawa K."/>
        </authorList>
    </citation>
    <scope>NUCLEOTIDE SEQUENCE [LARGE SCALE GENOMIC DNA]</scope>
</reference>
<dbReference type="EMBL" id="BGZK01001944">
    <property type="protein sequence ID" value="GBP88602.1"/>
    <property type="molecule type" value="Genomic_DNA"/>
</dbReference>
<keyword evidence="11" id="KW-0695">RNA-directed DNA polymerase</keyword>
<dbReference type="PANTHER" id="PTHR42648:SF11">
    <property type="entry name" value="TRANSPOSON TY4-P GAG-POL POLYPROTEIN"/>
    <property type="match status" value="1"/>
</dbReference>
<evidence type="ECO:0000313" key="16">
    <source>
        <dbReference type="EMBL" id="GBP88602.1"/>
    </source>
</evidence>
<keyword evidence="2" id="KW-0645">Protease</keyword>
<dbReference type="GO" id="GO:0006508">
    <property type="term" value="P:proteolysis"/>
    <property type="evidence" value="ECO:0007669"/>
    <property type="project" value="UniProtKB-KW"/>
</dbReference>
<dbReference type="Pfam" id="PF22936">
    <property type="entry name" value="Pol_BBD"/>
    <property type="match status" value="1"/>
</dbReference>
<sequence length="364" mass="41026">MYNSMFDVCSCFDVRLADVRRQRAVRRRGSGSVCSCPDGYSGDPLTQCVENIACADLEKAYDWEKRHDLWRTLPMHNYQLRTHPRGRNSKEVWDNLSRAFDDSGLTQSWPTTLQDKPKEKVAKSSTSYAAFVIPFDNNSSAWYIDSGATMHMTRHQNLLHNVHSPPIEQIKVANNKTLPVGSSGDVTINALNGENQSNRILFTNVLYVPELAVNLISVHQITENGGQVKFDSKGCVILNRQNVIVATATKVNNMYRLNMNTGYACMSDVKQDDIFLWHQRMGHLNFDTLKKMKECSEGLTLSEKQINNVTCITCKEGKQTRLPFKSQESHSSKLLELVHSDLCGPMETQSLGGLNTFDISGRLL</sequence>
<comment type="caution">
    <text evidence="16">The sequence shown here is derived from an EMBL/GenBank/DDBJ whole genome shotgun (WGS) entry which is preliminary data.</text>
</comment>
<evidence type="ECO:0000256" key="11">
    <source>
        <dbReference type="ARBA" id="ARBA00022918"/>
    </source>
</evidence>
<keyword evidence="10" id="KW-0229">DNA integration</keyword>
<evidence type="ECO:0000256" key="5">
    <source>
        <dbReference type="ARBA" id="ARBA00022741"/>
    </source>
</evidence>
<dbReference type="GO" id="GO:0046872">
    <property type="term" value="F:metal ion binding"/>
    <property type="evidence" value="ECO:0007669"/>
    <property type="project" value="UniProtKB-KW"/>
</dbReference>
<evidence type="ECO:0000256" key="13">
    <source>
        <dbReference type="ARBA" id="ARBA00023172"/>
    </source>
</evidence>
<proteinExistence type="predicted"/>
<evidence type="ECO:0000256" key="4">
    <source>
        <dbReference type="ARBA" id="ARBA00022723"/>
    </source>
</evidence>
<evidence type="ECO:0000256" key="12">
    <source>
        <dbReference type="ARBA" id="ARBA00022932"/>
    </source>
</evidence>
<keyword evidence="13" id="KW-0233">DNA recombination</keyword>
<protein>
    <submittedName>
        <fullName evidence="16">Copia protein</fullName>
    </submittedName>
</protein>
<dbReference type="GO" id="GO:0003964">
    <property type="term" value="F:RNA-directed DNA polymerase activity"/>
    <property type="evidence" value="ECO:0007669"/>
    <property type="project" value="UniProtKB-KW"/>
</dbReference>